<organism evidence="2 3">
    <name type="scientific">Chrysochromulina ericina virus CeV-01B</name>
    <dbReference type="NCBI Taxonomy" id="3070830"/>
    <lineage>
        <taxon>Viruses</taxon>
        <taxon>Varidnaviria</taxon>
        <taxon>Bamfordvirae</taxon>
        <taxon>Nucleocytoviricota</taxon>
        <taxon>Megaviricetes</taxon>
        <taxon>Imitervirales</taxon>
        <taxon>Mesomimiviridae</taxon>
        <taxon>Tethysvirus</taxon>
        <taxon>Tethysvirus raunefjordenense</taxon>
    </lineage>
</organism>
<keyword evidence="3" id="KW-1185">Reference proteome</keyword>
<dbReference type="Proteomes" id="UP000203826">
    <property type="component" value="Segment"/>
</dbReference>
<feature type="compositionally biased region" description="Basic and acidic residues" evidence="1">
    <location>
        <begin position="144"/>
        <end position="153"/>
    </location>
</feature>
<sequence length="195" mass="22019">MTIKKKTKQSNTRKKYKYRMIGGEDWYYKYVDSTKPTPTATPVTSQFASAKKAISDAEKAKKIEVKPTTPKLAPHPKVTPPPAPKSTYTQAVKNPPPPPSKPSNPSPCKPFKIQFPKGSKSFQKVEALITQGMTAKDACEKIKKENQELDKQQRLTRKSNPKSKSKKNKKGGYKSKKQSPTKKKRSRRKPMLVIF</sequence>
<evidence type="ECO:0000313" key="3">
    <source>
        <dbReference type="Proteomes" id="UP000203826"/>
    </source>
</evidence>
<evidence type="ECO:0000256" key="1">
    <source>
        <dbReference type="SAM" id="MobiDB-lite"/>
    </source>
</evidence>
<reference evidence="2 3" key="1">
    <citation type="journal article" date="2015" name="Genome Announc.">
        <title>The 474-Kilobase-Pair Complete Genome Sequence of CeV-01B, a Virus Infecting Haptolina (Chrysochromulina) ericina (Prymnesiophyceae).</title>
        <authorList>
            <person name="Gallot-Lavallee L."/>
            <person name="Pagarete A."/>
            <person name="Legendre M."/>
            <person name="Santini S."/>
            <person name="Sandaa R.A."/>
            <person name="Himmelbauer H."/>
            <person name="Ogata H."/>
            <person name="Bratbak G."/>
            <person name="Claverie J.M."/>
        </authorList>
    </citation>
    <scope>NUCLEOTIDE SEQUENCE [LARGE SCALE GENOMIC DNA]</scope>
    <source>
        <strain evidence="2">CeV-01B</strain>
    </source>
</reference>
<feature type="compositionally biased region" description="Basic residues" evidence="1">
    <location>
        <begin position="154"/>
        <end position="195"/>
    </location>
</feature>
<name>A0A0N9QAI2_9VIRU</name>
<feature type="region of interest" description="Disordered" evidence="1">
    <location>
        <begin position="144"/>
        <end position="195"/>
    </location>
</feature>
<evidence type="ECO:0000313" key="2">
    <source>
        <dbReference type="EMBL" id="ALH23154.1"/>
    </source>
</evidence>
<accession>A0A0N9QAI2</accession>
<proteinExistence type="predicted"/>
<dbReference type="EMBL" id="KT820662">
    <property type="protein sequence ID" value="ALH23154.1"/>
    <property type="molecule type" value="Genomic_DNA"/>
</dbReference>
<gene>
    <name evidence="2" type="ORF">ceV_248</name>
</gene>
<feature type="compositionally biased region" description="Pro residues" evidence="1">
    <location>
        <begin position="94"/>
        <end position="108"/>
    </location>
</feature>
<protein>
    <submittedName>
        <fullName evidence="2">Uncharacterized protein</fullName>
    </submittedName>
</protein>
<feature type="region of interest" description="Disordered" evidence="1">
    <location>
        <begin position="57"/>
        <end position="117"/>
    </location>
</feature>
<dbReference type="KEGG" id="vg:26049115"/>